<evidence type="ECO:0000313" key="2">
    <source>
        <dbReference type="Proteomes" id="UP000003163"/>
    </source>
</evidence>
<protein>
    <submittedName>
        <fullName evidence="1">Uncharacterized protein</fullName>
    </submittedName>
</protein>
<dbReference type="EMBL" id="AFBI03000010">
    <property type="protein sequence ID" value="EJW05050.1"/>
    <property type="molecule type" value="Genomic_DNA"/>
</dbReference>
<organism evidence="1 2">
    <name type="scientific">Edhazardia aedis (strain USNM 41457)</name>
    <name type="common">Microsporidian parasite</name>
    <dbReference type="NCBI Taxonomy" id="1003232"/>
    <lineage>
        <taxon>Eukaryota</taxon>
        <taxon>Fungi</taxon>
        <taxon>Fungi incertae sedis</taxon>
        <taxon>Microsporidia</taxon>
        <taxon>Edhazardia</taxon>
    </lineage>
</organism>
<dbReference type="AlphaFoldDB" id="J9DR75"/>
<dbReference type="InParanoid" id="J9DR75"/>
<proteinExistence type="predicted"/>
<reference evidence="1 2" key="1">
    <citation type="submission" date="2011-08" db="EMBL/GenBank/DDBJ databases">
        <authorList>
            <person name="Liu Z.J."/>
            <person name="Shi F.L."/>
            <person name="Lu J.Q."/>
            <person name="Li M."/>
            <person name="Wang Z.L."/>
        </authorList>
    </citation>
    <scope>NUCLEOTIDE SEQUENCE [LARGE SCALE GENOMIC DNA]</scope>
    <source>
        <strain evidence="1 2">USNM 41457</strain>
    </source>
</reference>
<name>J9DR75_EDHAE</name>
<comment type="caution">
    <text evidence="1">The sequence shown here is derived from an EMBL/GenBank/DDBJ whole genome shotgun (WGS) entry which is preliminary data.</text>
</comment>
<gene>
    <name evidence="1" type="ORF">EDEG_00831</name>
</gene>
<dbReference type="VEuPathDB" id="MicrosporidiaDB:EDEG_00831"/>
<dbReference type="HOGENOM" id="CLU_1045943_0_0_1"/>
<evidence type="ECO:0000313" key="1">
    <source>
        <dbReference type="EMBL" id="EJW05050.1"/>
    </source>
</evidence>
<sequence>MRKFVFEKIKFKNIILPLEINYIGFVINNTFYYYKEFDDIIKMENILRIKFTETQDFLEFFVNNEENFFIWCLLSDIIFRRIEFCEPHNFTDTYLRFYFEELQREKFNLETESKIVKIFYKNGEESYKNVLYTIWNDFMIYDNKYKIYLFDFYHSEHEKSFTYKLPGFKSKIVIQRSNLKELYDLMNELIIKCEMKGKKRNRNYRLELDAELDLTSSLNFDLVRLQNILKNDNYFREFYSNYRIRVLKTKKNHQKINGHITDYRHQ</sequence>
<accession>J9DR75</accession>
<dbReference type="Proteomes" id="UP000003163">
    <property type="component" value="Unassembled WGS sequence"/>
</dbReference>
<keyword evidence="2" id="KW-1185">Reference proteome</keyword>
<reference evidence="2" key="2">
    <citation type="submission" date="2015-07" db="EMBL/GenBank/DDBJ databases">
        <title>Contrasting host-pathogen interactions and genome evolution in two generalist and specialist microsporidian pathogens of mosquitoes.</title>
        <authorList>
            <consortium name="The Broad Institute Genomics Platform"/>
            <consortium name="The Broad Institute Genome Sequencing Center for Infectious Disease"/>
            <person name="Cuomo C.A."/>
            <person name="Sanscrainte N.D."/>
            <person name="Goldberg J.M."/>
            <person name="Heiman D."/>
            <person name="Young S."/>
            <person name="Zeng Q."/>
            <person name="Becnel J.J."/>
            <person name="Birren B.W."/>
        </authorList>
    </citation>
    <scope>NUCLEOTIDE SEQUENCE [LARGE SCALE GENOMIC DNA]</scope>
    <source>
        <strain evidence="2">USNM 41457</strain>
    </source>
</reference>